<dbReference type="Pfam" id="PF05368">
    <property type="entry name" value="NmrA"/>
    <property type="match status" value="1"/>
</dbReference>
<dbReference type="InterPro" id="IPR036291">
    <property type="entry name" value="NAD(P)-bd_dom_sf"/>
</dbReference>
<protein>
    <recommendedName>
        <fullName evidence="3">NmrA-like domain-containing protein</fullName>
    </recommendedName>
</protein>
<comment type="caution">
    <text evidence="4">The sequence shown here is derived from an EMBL/GenBank/DDBJ whole genome shotgun (WGS) entry which is preliminary data.</text>
</comment>
<dbReference type="PANTHER" id="PTHR47706">
    <property type="entry name" value="NMRA-LIKE FAMILY PROTEIN"/>
    <property type="match status" value="1"/>
</dbReference>
<keyword evidence="5" id="KW-1185">Reference proteome</keyword>
<dbReference type="EMBL" id="JARH01000222">
    <property type="protein sequence ID" value="EXF83763.1"/>
    <property type="molecule type" value="Genomic_DNA"/>
</dbReference>
<sequence>MSPVRQGRKIALVGASGNLGQHTLTALLSHGIHDITIIVRNESTSQFPDNITVNRVAFDDEAALTSVLKGQEVLILQLGIPAVGLSDVLIRAAAKANVPYILPTEFGSDPEGKLIEELPEIADKRKYRELIEKLGVGSWVGVITNPWYDFCLPVGDVFGVNAKTLKATLWNGGNTKMNYTTLARAGAVTAAVVAMPDEELARYRNKCFYTTSFHVTQREVLNSVMLATGTSESDWDIREESVDEVVERANAMSGDDAHAVVLAKFFPLHHKEGEGGDFNSKTEDLSRFNLNKENFHAVTKDVVLRILSL</sequence>
<dbReference type="Proteomes" id="UP000020467">
    <property type="component" value="Unassembled WGS sequence"/>
</dbReference>
<dbReference type="InterPro" id="IPR008030">
    <property type="entry name" value="NmrA-like"/>
</dbReference>
<proteinExistence type="predicted"/>
<reference evidence="4 5" key="1">
    <citation type="submission" date="2014-02" db="EMBL/GenBank/DDBJ databases">
        <title>The genome sequence of Colletotrichum fioriniae PJ7.</title>
        <authorList>
            <person name="Baroncelli R."/>
            <person name="Thon M.R."/>
        </authorList>
    </citation>
    <scope>NUCLEOTIDE SEQUENCE [LARGE SCALE GENOMIC DNA]</scope>
    <source>
        <strain evidence="4 5">PJ7</strain>
    </source>
</reference>
<dbReference type="OrthoDB" id="419598at2759"/>
<evidence type="ECO:0000313" key="4">
    <source>
        <dbReference type="EMBL" id="EXF83763.1"/>
    </source>
</evidence>
<dbReference type="HOGENOM" id="CLU_044876_1_0_1"/>
<organism evidence="4 5">
    <name type="scientific">Colletotrichum fioriniae PJ7</name>
    <dbReference type="NCBI Taxonomy" id="1445577"/>
    <lineage>
        <taxon>Eukaryota</taxon>
        <taxon>Fungi</taxon>
        <taxon>Dikarya</taxon>
        <taxon>Ascomycota</taxon>
        <taxon>Pezizomycotina</taxon>
        <taxon>Sordariomycetes</taxon>
        <taxon>Hypocreomycetidae</taxon>
        <taxon>Glomerellales</taxon>
        <taxon>Glomerellaceae</taxon>
        <taxon>Colletotrichum</taxon>
        <taxon>Colletotrichum acutatum species complex</taxon>
    </lineage>
</organism>
<dbReference type="KEGG" id="cfj:CFIO01_01490"/>
<evidence type="ECO:0000313" key="5">
    <source>
        <dbReference type="Proteomes" id="UP000020467"/>
    </source>
</evidence>
<keyword evidence="1" id="KW-0521">NADP</keyword>
<gene>
    <name evidence="4" type="ORF">CFIO01_01490</name>
</gene>
<dbReference type="Gene3D" id="3.40.50.720">
    <property type="entry name" value="NAD(P)-binding Rossmann-like Domain"/>
    <property type="match status" value="1"/>
</dbReference>
<evidence type="ECO:0000256" key="1">
    <source>
        <dbReference type="ARBA" id="ARBA00022857"/>
    </source>
</evidence>
<dbReference type="eggNOG" id="ENOG502SJZR">
    <property type="taxonomic scope" value="Eukaryota"/>
</dbReference>
<dbReference type="InterPro" id="IPR051609">
    <property type="entry name" value="NmrA/Isoflavone_reductase-like"/>
</dbReference>
<dbReference type="SUPFAM" id="SSF51735">
    <property type="entry name" value="NAD(P)-binding Rossmann-fold domains"/>
    <property type="match status" value="1"/>
</dbReference>
<name>A0A010SG45_9PEZI</name>
<dbReference type="GO" id="GO:0016491">
    <property type="term" value="F:oxidoreductase activity"/>
    <property type="evidence" value="ECO:0007669"/>
    <property type="project" value="UniProtKB-KW"/>
</dbReference>
<dbReference type="AlphaFoldDB" id="A0A010SG45"/>
<dbReference type="Gene3D" id="3.90.25.10">
    <property type="entry name" value="UDP-galactose 4-epimerase, domain 1"/>
    <property type="match status" value="1"/>
</dbReference>
<dbReference type="PANTHER" id="PTHR47706:SF7">
    <property type="entry name" value="CIPA-LIKE, PUTATIVE (AFU_ORTHOLOGUE AFUA_1G01630)-RELATED"/>
    <property type="match status" value="1"/>
</dbReference>
<feature type="domain" description="NmrA-like" evidence="3">
    <location>
        <begin position="8"/>
        <end position="137"/>
    </location>
</feature>
<evidence type="ECO:0000259" key="3">
    <source>
        <dbReference type="Pfam" id="PF05368"/>
    </source>
</evidence>
<accession>A0A010SG45</accession>
<keyword evidence="2" id="KW-0560">Oxidoreductase</keyword>
<evidence type="ECO:0000256" key="2">
    <source>
        <dbReference type="ARBA" id="ARBA00023002"/>
    </source>
</evidence>